<evidence type="ECO:0000256" key="8">
    <source>
        <dbReference type="ARBA" id="ARBA00022839"/>
    </source>
</evidence>
<dbReference type="AlphaFoldDB" id="A0A8J9UQ40"/>
<keyword evidence="16" id="KW-1185">Reference proteome</keyword>
<dbReference type="GO" id="GO:0046872">
    <property type="term" value="F:metal ion binding"/>
    <property type="evidence" value="ECO:0007669"/>
    <property type="project" value="UniProtKB-KW"/>
</dbReference>
<keyword evidence="10" id="KW-0496">Mitochondrion</keyword>
<dbReference type="PANTHER" id="PTHR13620:SF104">
    <property type="entry name" value="EXONUCLEASE 3'-5' DOMAIN-CONTAINING PROTEIN 2"/>
    <property type="match status" value="1"/>
</dbReference>
<keyword evidence="7" id="KW-0378">Hydrolase</keyword>
<evidence type="ECO:0000256" key="9">
    <source>
        <dbReference type="ARBA" id="ARBA00022989"/>
    </source>
</evidence>
<evidence type="ECO:0000256" key="7">
    <source>
        <dbReference type="ARBA" id="ARBA00022801"/>
    </source>
</evidence>
<dbReference type="Pfam" id="PF01612">
    <property type="entry name" value="DNA_pol_A_exo1"/>
    <property type="match status" value="1"/>
</dbReference>
<evidence type="ECO:0000256" key="4">
    <source>
        <dbReference type="ARBA" id="ARBA00022692"/>
    </source>
</evidence>
<evidence type="ECO:0000256" key="13">
    <source>
        <dbReference type="ARBA" id="ARBA00069878"/>
    </source>
</evidence>
<dbReference type="GO" id="GO:0000175">
    <property type="term" value="F:3'-5'-RNA exonuclease activity"/>
    <property type="evidence" value="ECO:0007669"/>
    <property type="project" value="UniProtKB-ARBA"/>
</dbReference>
<dbReference type="FunFam" id="3.30.420.10:FF:000041">
    <property type="entry name" value="Exonuclease 3'-5' domain containing 2"/>
    <property type="match status" value="1"/>
</dbReference>
<protein>
    <recommendedName>
        <fullName evidence="13">Exonuclease 3'-5' domain-containing protein 2</fullName>
    </recommendedName>
</protein>
<dbReference type="InterPro" id="IPR012337">
    <property type="entry name" value="RNaseH-like_sf"/>
</dbReference>
<evidence type="ECO:0000256" key="10">
    <source>
        <dbReference type="ARBA" id="ARBA00023128"/>
    </source>
</evidence>
<keyword evidence="4" id="KW-0812">Transmembrane</keyword>
<comment type="cofactor">
    <cofactor evidence="1">
        <name>Mn(2+)</name>
        <dbReference type="ChEBI" id="CHEBI:29035"/>
    </cofactor>
</comment>
<evidence type="ECO:0000256" key="6">
    <source>
        <dbReference type="ARBA" id="ARBA00022723"/>
    </source>
</evidence>
<evidence type="ECO:0000256" key="1">
    <source>
        <dbReference type="ARBA" id="ARBA00001936"/>
    </source>
</evidence>
<feature type="non-terminal residue" evidence="15">
    <location>
        <position position="562"/>
    </location>
</feature>
<dbReference type="PANTHER" id="PTHR13620">
    <property type="entry name" value="3-5 EXONUCLEASE"/>
    <property type="match status" value="1"/>
</dbReference>
<sequence length="562" mass="64901">MKLKVGLTSAIALGCAGITYVVLKHRTKLRNSADVLNYLTIKIITTEEECEEIIADLRSRSAEHHAIGFDCEWVTVQGKRSPVALLQLSTLDGHCWLFRLSQMKAVPQGLKEILEDENIYKVGVAPADDAKYLAYDYGVKLRGTLDVRHIAILCNYEAGGLAALSKSMLGVILDKSWRIRCSDWEAEELTERQIKYAAADAHVAVKIFVKLITDYHLKKTSFWWRTRNNTSQWSNLNDLCWKYTDICYKTKSVKKDKYYEYKKKDIKGKDIVITKKYQPATRSKPLYHNCFLQAPDGELLCTCDNKKALWYVEKELADIVIQDPLTVRLRFEPAGRSVGEVGRYYQLKKENKCVVCGANDSYIRKNVVPREYRKYFPEVMKDHSSHDVLLLCVACHQRSNAADRAVRERLAHVCSAPLATRECSGYTEDADSKKIRSAARALLYQSRKHALPEARRQHLENILLQHYPQFDEVTEELLQDAVNIQVLYENTDYEPHGQKVVCYYLENEGLLKLEELWREHFLDSMCPKYMPELWSVKHNEERMRVRLSEGRLSEQDTKLIGL</sequence>
<organism evidence="15 16">
    <name type="scientific">Brenthis ino</name>
    <name type="common">lesser marbled fritillary</name>
    <dbReference type="NCBI Taxonomy" id="405034"/>
    <lineage>
        <taxon>Eukaryota</taxon>
        <taxon>Metazoa</taxon>
        <taxon>Ecdysozoa</taxon>
        <taxon>Arthropoda</taxon>
        <taxon>Hexapoda</taxon>
        <taxon>Insecta</taxon>
        <taxon>Pterygota</taxon>
        <taxon>Neoptera</taxon>
        <taxon>Endopterygota</taxon>
        <taxon>Lepidoptera</taxon>
        <taxon>Glossata</taxon>
        <taxon>Ditrysia</taxon>
        <taxon>Papilionoidea</taxon>
        <taxon>Nymphalidae</taxon>
        <taxon>Heliconiinae</taxon>
        <taxon>Argynnini</taxon>
        <taxon>Brenthis</taxon>
    </lineage>
</organism>
<dbReference type="OrthoDB" id="1920326at2759"/>
<keyword evidence="6" id="KW-0479">Metal-binding</keyword>
<dbReference type="GO" id="GO:0031966">
    <property type="term" value="C:mitochondrial membrane"/>
    <property type="evidence" value="ECO:0007669"/>
    <property type="project" value="UniProtKB-SubCell"/>
</dbReference>
<keyword evidence="9" id="KW-1133">Transmembrane helix</keyword>
<dbReference type="InterPro" id="IPR002562">
    <property type="entry name" value="3'-5'_exonuclease_dom"/>
</dbReference>
<keyword evidence="5" id="KW-0540">Nuclease</keyword>
<dbReference type="GO" id="GO:0005634">
    <property type="term" value="C:nucleus"/>
    <property type="evidence" value="ECO:0007669"/>
    <property type="project" value="TreeGrafter"/>
</dbReference>
<proteinExistence type="inferred from homology"/>
<feature type="domain" description="3'-5' exonuclease" evidence="14">
    <location>
        <begin position="41"/>
        <end position="216"/>
    </location>
</feature>
<comment type="cofactor">
    <cofactor evidence="2">
        <name>Mg(2+)</name>
        <dbReference type="ChEBI" id="CHEBI:18420"/>
    </cofactor>
</comment>
<name>A0A8J9UQ40_9NEOP</name>
<gene>
    <name evidence="15" type="ORF">BINO364_LOCUS8839</name>
</gene>
<evidence type="ECO:0000256" key="11">
    <source>
        <dbReference type="ARBA" id="ARBA00023136"/>
    </source>
</evidence>
<dbReference type="CDD" id="cd06141">
    <property type="entry name" value="WRN_exo"/>
    <property type="match status" value="1"/>
</dbReference>
<dbReference type="EMBL" id="OV170223">
    <property type="protein sequence ID" value="CAH0722959.1"/>
    <property type="molecule type" value="Genomic_DNA"/>
</dbReference>
<dbReference type="GO" id="GO:0003676">
    <property type="term" value="F:nucleic acid binding"/>
    <property type="evidence" value="ECO:0007669"/>
    <property type="project" value="InterPro"/>
</dbReference>
<evidence type="ECO:0000256" key="5">
    <source>
        <dbReference type="ARBA" id="ARBA00022722"/>
    </source>
</evidence>
<keyword evidence="11" id="KW-0472">Membrane</keyword>
<reference evidence="15" key="1">
    <citation type="submission" date="2021-12" db="EMBL/GenBank/DDBJ databases">
        <authorList>
            <person name="Martin H S."/>
        </authorList>
    </citation>
    <scope>NUCLEOTIDE SEQUENCE</scope>
</reference>
<keyword evidence="8" id="KW-0269">Exonuclease</keyword>
<evidence type="ECO:0000256" key="3">
    <source>
        <dbReference type="ARBA" id="ARBA00004325"/>
    </source>
</evidence>
<dbReference type="InterPro" id="IPR051132">
    <property type="entry name" value="3-5_Exonuclease_domain"/>
</dbReference>
<evidence type="ECO:0000259" key="14">
    <source>
        <dbReference type="SMART" id="SM00474"/>
    </source>
</evidence>
<comment type="similarity">
    <text evidence="12">Belongs to the EXD2 family.</text>
</comment>
<evidence type="ECO:0000256" key="2">
    <source>
        <dbReference type="ARBA" id="ARBA00001946"/>
    </source>
</evidence>
<dbReference type="GO" id="GO:0006310">
    <property type="term" value="P:DNA recombination"/>
    <property type="evidence" value="ECO:0007669"/>
    <property type="project" value="UniProtKB-ARBA"/>
</dbReference>
<dbReference type="SUPFAM" id="SSF53098">
    <property type="entry name" value="Ribonuclease H-like"/>
    <property type="match status" value="1"/>
</dbReference>
<comment type="subcellular location">
    <subcellularLocation>
        <location evidence="3">Mitochondrion membrane</location>
    </subcellularLocation>
</comment>
<dbReference type="PROSITE" id="PS51257">
    <property type="entry name" value="PROKAR_LIPOPROTEIN"/>
    <property type="match status" value="1"/>
</dbReference>
<accession>A0A8J9UQ40</accession>
<dbReference type="SMART" id="SM00474">
    <property type="entry name" value="35EXOc"/>
    <property type="match status" value="1"/>
</dbReference>
<dbReference type="Gene3D" id="3.30.420.10">
    <property type="entry name" value="Ribonuclease H-like superfamily/Ribonuclease H"/>
    <property type="match status" value="1"/>
</dbReference>
<evidence type="ECO:0000256" key="12">
    <source>
        <dbReference type="ARBA" id="ARBA00061005"/>
    </source>
</evidence>
<evidence type="ECO:0000313" key="15">
    <source>
        <dbReference type="EMBL" id="CAH0722959.1"/>
    </source>
</evidence>
<dbReference type="Proteomes" id="UP000838878">
    <property type="component" value="Chromosome 3"/>
</dbReference>
<dbReference type="InterPro" id="IPR036397">
    <property type="entry name" value="RNaseH_sf"/>
</dbReference>
<evidence type="ECO:0000313" key="16">
    <source>
        <dbReference type="Proteomes" id="UP000838878"/>
    </source>
</evidence>